<dbReference type="EMBL" id="JAPDPJ010000003">
    <property type="protein sequence ID" value="MCW3785411.1"/>
    <property type="molecule type" value="Genomic_DNA"/>
</dbReference>
<keyword evidence="4 8" id="KW-1133">Transmembrane helix</keyword>
<organism evidence="11 12">
    <name type="scientific">Plebeiibacterium sediminum</name>
    <dbReference type="NCBI Taxonomy" id="2992112"/>
    <lineage>
        <taxon>Bacteria</taxon>
        <taxon>Pseudomonadati</taxon>
        <taxon>Bacteroidota</taxon>
        <taxon>Bacteroidia</taxon>
        <taxon>Marinilabiliales</taxon>
        <taxon>Marinilabiliaceae</taxon>
        <taxon>Plebeiibacterium</taxon>
    </lineage>
</organism>
<sequence>MTKHSITYNLAQKSWYQSLRKEFWRKPSRLTALKVVIACIVQVIPFSIFINPFWGTTLSLGTVAAALAETDDHPKGRLKALIITIISFAITTTSVAILKPYPIIFGVGFISSTILFVLIGGVSERYRGISYGAILIGIYAMLGLDKNMDWYLQPLLLCSGALFYGAISLFLLYKKPGRLVEEQLSRGFNALSAYLEEKAKFFPISENKESNISSKLAILNVNVVTSLEKCKEVINNYGEEVKDQKELAPFLQRFMLLQSLHERAASSHERYEKLKDKTEYKEILEGFAELLHQLSHASKTLAESMLTGQKYNHPVSIAWIISALEFEIDKLPDYDRELLELLLHNLTRSHTSLKNLYNPEISTSIPRLGQDERSFWKRIKDQLTIKHPRFRYAIRLSMCFLVGYIIVITNNMEKGEWIILTSLFVCQPTYSETKKRLFERILGTLSGVVLGISLVSFMPTFAGQILLILLSIYFFFYFKNSNYSYAVVFITIYVLAGNNMTANMGVEVMLPRLIDTIIGAALAFLSIRFLWPNWQHKQLPTLLSSALKNNAFYLSEIWDEYKYPKEDDYNYRLARRLAHKSDNALTLSWQSMRVEPKKRKRALDNAFTITYLNHVLLSYISAFGAQRDELKALPLDTESIINTINLTLKEAASRISNIQPKDAEVKVPLLKPLLIKLRDQIDNLKDSKQKQQLRLLYNIAGVSNKLLRESADVVK</sequence>
<accession>A0AAE3M177</accession>
<dbReference type="RefSeq" id="WP_301188983.1">
    <property type="nucleotide sequence ID" value="NZ_JAPDPJ010000003.1"/>
</dbReference>
<feature type="transmembrane region" description="Helical" evidence="8">
    <location>
        <begin position="150"/>
        <end position="173"/>
    </location>
</feature>
<dbReference type="GO" id="GO:0005886">
    <property type="term" value="C:plasma membrane"/>
    <property type="evidence" value="ECO:0007669"/>
    <property type="project" value="UniProtKB-SubCell"/>
</dbReference>
<dbReference type="Proteomes" id="UP001209229">
    <property type="component" value="Unassembled WGS sequence"/>
</dbReference>
<name>A0AAE3M177_9BACT</name>
<evidence type="ECO:0000259" key="9">
    <source>
        <dbReference type="Pfam" id="PF12805"/>
    </source>
</evidence>
<comment type="similarity">
    <text evidence="6">Belongs to the YccS/YhfK family.</text>
</comment>
<keyword evidence="12" id="KW-1185">Reference proteome</keyword>
<feature type="transmembrane region" description="Helical" evidence="8">
    <location>
        <begin position="103"/>
        <end position="121"/>
    </location>
</feature>
<dbReference type="InterPro" id="IPR010020">
    <property type="entry name" value="Integral_membrane_YCCS_YHJK"/>
</dbReference>
<evidence type="ECO:0000256" key="5">
    <source>
        <dbReference type="ARBA" id="ARBA00023136"/>
    </source>
</evidence>
<dbReference type="PANTHER" id="PTHR30509">
    <property type="entry name" value="P-HYDROXYBENZOIC ACID EFFLUX PUMP SUBUNIT-RELATED"/>
    <property type="match status" value="1"/>
</dbReference>
<evidence type="ECO:0000256" key="8">
    <source>
        <dbReference type="SAM" id="Phobius"/>
    </source>
</evidence>
<feature type="transmembrane region" description="Helical" evidence="8">
    <location>
        <begin position="30"/>
        <end position="46"/>
    </location>
</feature>
<reference evidence="11" key="1">
    <citation type="submission" date="2022-10" db="EMBL/GenBank/DDBJ databases">
        <authorList>
            <person name="Yu W.X."/>
        </authorList>
    </citation>
    <scope>NUCLEOTIDE SEQUENCE</scope>
    <source>
        <strain evidence="11">AAT</strain>
    </source>
</reference>
<evidence type="ECO:0000256" key="7">
    <source>
        <dbReference type="SAM" id="Coils"/>
    </source>
</evidence>
<dbReference type="PANTHER" id="PTHR30509:SF8">
    <property type="entry name" value="INNER MEMBRANE PROTEIN YCCS"/>
    <property type="match status" value="1"/>
</dbReference>
<dbReference type="Pfam" id="PF13515">
    <property type="entry name" value="FUSC_2"/>
    <property type="match status" value="1"/>
</dbReference>
<feature type="transmembrane region" description="Helical" evidence="8">
    <location>
        <begin position="513"/>
        <end position="531"/>
    </location>
</feature>
<dbReference type="NCBIfam" id="TIGR01666">
    <property type="entry name" value="YCCS"/>
    <property type="match status" value="1"/>
</dbReference>
<evidence type="ECO:0000256" key="4">
    <source>
        <dbReference type="ARBA" id="ARBA00022989"/>
    </source>
</evidence>
<protein>
    <submittedName>
        <fullName evidence="11">YccS family putative transporter</fullName>
    </submittedName>
</protein>
<dbReference type="InterPro" id="IPR032692">
    <property type="entry name" value="YccS_N"/>
</dbReference>
<comment type="subcellular location">
    <subcellularLocation>
        <location evidence="1">Cell membrane</location>
        <topology evidence="1">Multi-pass membrane protein</topology>
    </subcellularLocation>
</comment>
<proteinExistence type="inferred from homology"/>
<evidence type="ECO:0000256" key="6">
    <source>
        <dbReference type="ARBA" id="ARBA00043993"/>
    </source>
</evidence>
<feature type="transmembrane region" description="Helical" evidence="8">
    <location>
        <begin position="482"/>
        <end position="501"/>
    </location>
</feature>
<keyword evidence="3 8" id="KW-0812">Transmembrane</keyword>
<feature type="domain" description="Integral membrane bound transporter" evidence="10">
    <location>
        <begin position="406"/>
        <end position="525"/>
    </location>
</feature>
<evidence type="ECO:0000313" key="12">
    <source>
        <dbReference type="Proteomes" id="UP001209229"/>
    </source>
</evidence>
<feature type="domain" description="Integral membrane protein YccS N-terminal" evidence="9">
    <location>
        <begin position="81"/>
        <end position="346"/>
    </location>
</feature>
<keyword evidence="7" id="KW-0175">Coiled coil</keyword>
<evidence type="ECO:0000259" key="10">
    <source>
        <dbReference type="Pfam" id="PF13515"/>
    </source>
</evidence>
<keyword evidence="5 8" id="KW-0472">Membrane</keyword>
<dbReference type="NCBIfam" id="TIGR01667">
    <property type="entry name" value="YCCS_YHFK"/>
    <property type="match status" value="1"/>
</dbReference>
<evidence type="ECO:0000256" key="1">
    <source>
        <dbReference type="ARBA" id="ARBA00004651"/>
    </source>
</evidence>
<evidence type="ECO:0000256" key="3">
    <source>
        <dbReference type="ARBA" id="ARBA00022692"/>
    </source>
</evidence>
<feature type="transmembrane region" description="Helical" evidence="8">
    <location>
        <begin position="80"/>
        <end position="97"/>
    </location>
</feature>
<evidence type="ECO:0000313" key="11">
    <source>
        <dbReference type="EMBL" id="MCW3785411.1"/>
    </source>
</evidence>
<dbReference type="InterPro" id="IPR049453">
    <property type="entry name" value="Memb_transporter_dom"/>
</dbReference>
<evidence type="ECO:0000256" key="2">
    <source>
        <dbReference type="ARBA" id="ARBA00022475"/>
    </source>
</evidence>
<feature type="transmembrane region" description="Helical" evidence="8">
    <location>
        <begin position="443"/>
        <end position="476"/>
    </location>
</feature>
<gene>
    <name evidence="11" type="primary">yccS</name>
    <name evidence="11" type="ORF">OM075_02975</name>
</gene>
<feature type="transmembrane region" description="Helical" evidence="8">
    <location>
        <begin position="392"/>
        <end position="409"/>
    </location>
</feature>
<dbReference type="Pfam" id="PF12805">
    <property type="entry name" value="FUSC-like"/>
    <property type="match status" value="1"/>
</dbReference>
<feature type="coiled-coil region" evidence="7">
    <location>
        <begin position="227"/>
        <end position="277"/>
    </location>
</feature>
<comment type="caution">
    <text evidence="11">The sequence shown here is derived from an EMBL/GenBank/DDBJ whole genome shotgun (WGS) entry which is preliminary data.</text>
</comment>
<dbReference type="AlphaFoldDB" id="A0AAE3M177"/>
<dbReference type="InterPro" id="IPR010019">
    <property type="entry name" value="Integral_membrane_YccS"/>
</dbReference>
<keyword evidence="2" id="KW-1003">Cell membrane</keyword>